<reference evidence="4" key="1">
    <citation type="submission" date="2019-06" db="EMBL/GenBank/DDBJ databases">
        <title>Sulfurimonas gotlandica sp. nov., a chemoautotrophic and psychrotolerant epsilonproteobacterium isolated from a pelagic redoxcline, and an emended description of the genus Sulfurimonas.</title>
        <authorList>
            <person name="Wang S."/>
            <person name="Jiang L."/>
            <person name="Shao Z."/>
        </authorList>
    </citation>
    <scope>NUCLEOTIDE SEQUENCE [LARGE SCALE GENOMIC DNA]</scope>
    <source>
        <strain evidence="4">1-1N</strain>
    </source>
</reference>
<organism evidence="3 4">
    <name type="scientific">Sulfurimonas xiamenensis</name>
    <dbReference type="NCBI Taxonomy" id="2590021"/>
    <lineage>
        <taxon>Bacteria</taxon>
        <taxon>Pseudomonadati</taxon>
        <taxon>Campylobacterota</taxon>
        <taxon>Epsilonproteobacteria</taxon>
        <taxon>Campylobacterales</taxon>
        <taxon>Sulfurimonadaceae</taxon>
        <taxon>Sulfurimonas</taxon>
    </lineage>
</organism>
<protein>
    <submittedName>
        <fullName evidence="3">Uncharacterized protein</fullName>
    </submittedName>
</protein>
<name>A0AAJ4A2U5_9BACT</name>
<evidence type="ECO:0000313" key="4">
    <source>
        <dbReference type="Proteomes" id="UP000326061"/>
    </source>
</evidence>
<keyword evidence="4" id="KW-1185">Reference proteome</keyword>
<evidence type="ECO:0000313" key="3">
    <source>
        <dbReference type="EMBL" id="QFR42872.1"/>
    </source>
</evidence>
<dbReference type="EMBL" id="CP041166">
    <property type="protein sequence ID" value="QFR42872.1"/>
    <property type="molecule type" value="Genomic_DNA"/>
</dbReference>
<feature type="compositionally biased region" description="Low complexity" evidence="1">
    <location>
        <begin position="72"/>
        <end position="85"/>
    </location>
</feature>
<accession>A0AAJ4A2U5</accession>
<dbReference type="Gene3D" id="2.30.30.380">
    <property type="entry name" value="Zn-finger domain of Sec23/24"/>
    <property type="match status" value="1"/>
</dbReference>
<dbReference type="KEGG" id="suln:FJR47_02685"/>
<dbReference type="AlphaFoldDB" id="A0AAJ4A2U5"/>
<feature type="region of interest" description="Disordered" evidence="1">
    <location>
        <begin position="72"/>
        <end position="91"/>
    </location>
</feature>
<keyword evidence="2" id="KW-1133">Transmembrane helix</keyword>
<dbReference type="RefSeq" id="WP_152298935.1">
    <property type="nucleotide sequence ID" value="NZ_CP041166.1"/>
</dbReference>
<gene>
    <name evidence="3" type="ORF">FJR47_02685</name>
</gene>
<proteinExistence type="predicted"/>
<sequence>MERIIECPNCGQKNRINDENIKEAKCGKCWKIIYKNPKEIEKEKKAENPTSYAWIFWLVAIAGFIFFISSQDSSSGKKTTKSEPTFSHPEQILPYNGEIQTFTYENRVAPLKINTSHGSNYVVKLKDYYTKKAVMTIFIRGGNTLETKVPLGTYEITYASGDKWYGYNYLFGPDTGYSKADEMFSFRDTGYQINGYTITLYRVSNGNLRTTNINKSDF</sequence>
<keyword evidence="2" id="KW-0812">Transmembrane</keyword>
<evidence type="ECO:0000256" key="1">
    <source>
        <dbReference type="SAM" id="MobiDB-lite"/>
    </source>
</evidence>
<feature type="transmembrane region" description="Helical" evidence="2">
    <location>
        <begin position="51"/>
        <end position="68"/>
    </location>
</feature>
<evidence type="ECO:0000256" key="2">
    <source>
        <dbReference type="SAM" id="Phobius"/>
    </source>
</evidence>
<keyword evidence="2" id="KW-0472">Membrane</keyword>
<dbReference type="Proteomes" id="UP000326061">
    <property type="component" value="Chromosome"/>
</dbReference>